<dbReference type="InterPro" id="IPR050524">
    <property type="entry name" value="APC_YAT"/>
</dbReference>
<evidence type="ECO:0000313" key="8">
    <source>
        <dbReference type="EMBL" id="EHK96994.1"/>
    </source>
</evidence>
<dbReference type="PANTHER" id="PTHR43341">
    <property type="entry name" value="AMINO ACID PERMEASE"/>
    <property type="match status" value="1"/>
</dbReference>
<name>H0EWS5_GLAL7</name>
<dbReference type="InParanoid" id="H0EWS5"/>
<protein>
    <submittedName>
        <fullName evidence="8">Putative proline-specific permease put4</fullName>
    </submittedName>
</protein>
<sequence length="114" mass="11568">MPKLQDEGSKISQSPSSASIDGEKVQEDVVQSASGAHDAVYGVGGVGRTARRLKARHVTFIGFGGGIGTGLFIGTGAALANAGPLGLLLAFCIVGVVLWCVMESIGELATLTRP</sequence>
<keyword evidence="4 6" id="KW-0472">Membrane</keyword>
<evidence type="ECO:0000259" key="7">
    <source>
        <dbReference type="Pfam" id="PF00324"/>
    </source>
</evidence>
<organism evidence="8 9">
    <name type="scientific">Glarea lozoyensis (strain ATCC 74030 / MF5533)</name>
    <dbReference type="NCBI Taxonomy" id="1104152"/>
    <lineage>
        <taxon>Eukaryota</taxon>
        <taxon>Fungi</taxon>
        <taxon>Dikarya</taxon>
        <taxon>Ascomycota</taxon>
        <taxon>Pezizomycotina</taxon>
        <taxon>Leotiomycetes</taxon>
        <taxon>Helotiales</taxon>
        <taxon>Helotiaceae</taxon>
        <taxon>Glarea</taxon>
    </lineage>
</organism>
<dbReference type="Proteomes" id="UP000005446">
    <property type="component" value="Unassembled WGS sequence"/>
</dbReference>
<evidence type="ECO:0000256" key="6">
    <source>
        <dbReference type="SAM" id="Phobius"/>
    </source>
</evidence>
<keyword evidence="2 6" id="KW-0812">Transmembrane</keyword>
<evidence type="ECO:0000256" key="3">
    <source>
        <dbReference type="ARBA" id="ARBA00022989"/>
    </source>
</evidence>
<evidence type="ECO:0000256" key="4">
    <source>
        <dbReference type="ARBA" id="ARBA00023136"/>
    </source>
</evidence>
<dbReference type="AlphaFoldDB" id="H0EWS5"/>
<feature type="transmembrane region" description="Helical" evidence="6">
    <location>
        <begin position="85"/>
        <end position="105"/>
    </location>
</feature>
<evidence type="ECO:0000256" key="2">
    <source>
        <dbReference type="ARBA" id="ARBA00022692"/>
    </source>
</evidence>
<reference evidence="8 9" key="1">
    <citation type="journal article" date="2012" name="Eukaryot. Cell">
        <title>Genome sequence of the fungus Glarea lozoyensis: the first genome sequence of a species from the Helotiaceae family.</title>
        <authorList>
            <person name="Youssar L."/>
            <person name="Gruening B.A."/>
            <person name="Erxleben A."/>
            <person name="Guenther S."/>
            <person name="Huettel W."/>
        </authorList>
    </citation>
    <scope>NUCLEOTIDE SEQUENCE [LARGE SCALE GENOMIC DNA]</scope>
    <source>
        <strain evidence="9">ATCC 74030 / MF5533</strain>
    </source>
</reference>
<comment type="caution">
    <text evidence="8">The sequence shown here is derived from an EMBL/GenBank/DDBJ whole genome shotgun (WGS) entry which is preliminary data.</text>
</comment>
<evidence type="ECO:0000256" key="5">
    <source>
        <dbReference type="SAM" id="MobiDB-lite"/>
    </source>
</evidence>
<dbReference type="InterPro" id="IPR004841">
    <property type="entry name" value="AA-permease/SLC12A_dom"/>
</dbReference>
<feature type="region of interest" description="Disordered" evidence="5">
    <location>
        <begin position="1"/>
        <end position="25"/>
    </location>
</feature>
<evidence type="ECO:0000256" key="1">
    <source>
        <dbReference type="ARBA" id="ARBA00004141"/>
    </source>
</evidence>
<evidence type="ECO:0000313" key="9">
    <source>
        <dbReference type="Proteomes" id="UP000005446"/>
    </source>
</evidence>
<dbReference type="OrthoDB" id="10592072at2759"/>
<feature type="compositionally biased region" description="Low complexity" evidence="5">
    <location>
        <begin position="10"/>
        <end position="19"/>
    </location>
</feature>
<feature type="transmembrane region" description="Helical" evidence="6">
    <location>
        <begin position="58"/>
        <end position="79"/>
    </location>
</feature>
<dbReference type="HOGENOM" id="CLU_2121332_0_0_1"/>
<dbReference type="GO" id="GO:0015171">
    <property type="term" value="F:amino acid transmembrane transporter activity"/>
    <property type="evidence" value="ECO:0007669"/>
    <property type="project" value="TreeGrafter"/>
</dbReference>
<gene>
    <name evidence="8" type="ORF">M7I_7248</name>
</gene>
<feature type="domain" description="Amino acid permease/ SLC12A" evidence="7">
    <location>
        <begin position="57"/>
        <end position="111"/>
    </location>
</feature>
<dbReference type="Pfam" id="PF00324">
    <property type="entry name" value="AA_permease"/>
    <property type="match status" value="1"/>
</dbReference>
<dbReference type="EMBL" id="AGUE01000213">
    <property type="protein sequence ID" value="EHK96994.1"/>
    <property type="molecule type" value="Genomic_DNA"/>
</dbReference>
<proteinExistence type="predicted"/>
<accession>H0EWS5</accession>
<keyword evidence="3 6" id="KW-1133">Transmembrane helix</keyword>
<dbReference type="PANTHER" id="PTHR43341:SF21">
    <property type="entry name" value="GENERAL AMINO ACID PERMEASE-RELATED"/>
    <property type="match status" value="1"/>
</dbReference>
<keyword evidence="9" id="KW-1185">Reference proteome</keyword>
<dbReference type="Gene3D" id="1.20.1740.10">
    <property type="entry name" value="Amino acid/polyamine transporter I"/>
    <property type="match status" value="1"/>
</dbReference>
<comment type="subcellular location">
    <subcellularLocation>
        <location evidence="1">Membrane</location>
        <topology evidence="1">Multi-pass membrane protein</topology>
    </subcellularLocation>
</comment>
<dbReference type="GO" id="GO:0016020">
    <property type="term" value="C:membrane"/>
    <property type="evidence" value="ECO:0007669"/>
    <property type="project" value="UniProtKB-SubCell"/>
</dbReference>